<dbReference type="Proteomes" id="UP000054217">
    <property type="component" value="Unassembled WGS sequence"/>
</dbReference>
<reference evidence="2 3" key="1">
    <citation type="submission" date="2014-04" db="EMBL/GenBank/DDBJ databases">
        <authorList>
            <consortium name="DOE Joint Genome Institute"/>
            <person name="Kuo A."/>
            <person name="Kohler A."/>
            <person name="Costa M.D."/>
            <person name="Nagy L.G."/>
            <person name="Floudas D."/>
            <person name="Copeland A."/>
            <person name="Barry K.W."/>
            <person name="Cichocki N."/>
            <person name="Veneault-Fourrey C."/>
            <person name="LaButti K."/>
            <person name="Lindquist E.A."/>
            <person name="Lipzen A."/>
            <person name="Lundell T."/>
            <person name="Morin E."/>
            <person name="Murat C."/>
            <person name="Sun H."/>
            <person name="Tunlid A."/>
            <person name="Henrissat B."/>
            <person name="Grigoriev I.V."/>
            <person name="Hibbett D.S."/>
            <person name="Martin F."/>
            <person name="Nordberg H.P."/>
            <person name="Cantor M.N."/>
            <person name="Hua S.X."/>
        </authorList>
    </citation>
    <scope>NUCLEOTIDE SEQUENCE [LARGE SCALE GENOMIC DNA]</scope>
    <source>
        <strain evidence="2 3">Marx 270</strain>
    </source>
</reference>
<accession>A0A0C3IX32</accession>
<evidence type="ECO:0000313" key="2">
    <source>
        <dbReference type="EMBL" id="KIO01358.1"/>
    </source>
</evidence>
<dbReference type="EMBL" id="KN831988">
    <property type="protein sequence ID" value="KIO01358.1"/>
    <property type="molecule type" value="Genomic_DNA"/>
</dbReference>
<dbReference type="InParanoid" id="A0A0C3IX32"/>
<name>A0A0C3IX32_PISTI</name>
<feature type="region of interest" description="Disordered" evidence="1">
    <location>
        <begin position="1"/>
        <end position="24"/>
    </location>
</feature>
<protein>
    <submittedName>
        <fullName evidence="2">Uncharacterized protein</fullName>
    </submittedName>
</protein>
<proteinExistence type="predicted"/>
<evidence type="ECO:0000313" key="3">
    <source>
        <dbReference type="Proteomes" id="UP000054217"/>
    </source>
</evidence>
<keyword evidence="3" id="KW-1185">Reference proteome</keyword>
<organism evidence="2 3">
    <name type="scientific">Pisolithus tinctorius Marx 270</name>
    <dbReference type="NCBI Taxonomy" id="870435"/>
    <lineage>
        <taxon>Eukaryota</taxon>
        <taxon>Fungi</taxon>
        <taxon>Dikarya</taxon>
        <taxon>Basidiomycota</taxon>
        <taxon>Agaricomycotina</taxon>
        <taxon>Agaricomycetes</taxon>
        <taxon>Agaricomycetidae</taxon>
        <taxon>Boletales</taxon>
        <taxon>Sclerodermatineae</taxon>
        <taxon>Pisolithaceae</taxon>
        <taxon>Pisolithus</taxon>
    </lineage>
</organism>
<dbReference type="HOGENOM" id="CLU_1332408_0_0_1"/>
<reference evidence="3" key="2">
    <citation type="submission" date="2015-01" db="EMBL/GenBank/DDBJ databases">
        <title>Evolutionary Origins and Diversification of the Mycorrhizal Mutualists.</title>
        <authorList>
            <consortium name="DOE Joint Genome Institute"/>
            <consortium name="Mycorrhizal Genomics Consortium"/>
            <person name="Kohler A."/>
            <person name="Kuo A."/>
            <person name="Nagy L.G."/>
            <person name="Floudas D."/>
            <person name="Copeland A."/>
            <person name="Barry K.W."/>
            <person name="Cichocki N."/>
            <person name="Veneault-Fourrey C."/>
            <person name="LaButti K."/>
            <person name="Lindquist E.A."/>
            <person name="Lipzen A."/>
            <person name="Lundell T."/>
            <person name="Morin E."/>
            <person name="Murat C."/>
            <person name="Riley R."/>
            <person name="Ohm R."/>
            <person name="Sun H."/>
            <person name="Tunlid A."/>
            <person name="Henrissat B."/>
            <person name="Grigoriev I.V."/>
            <person name="Hibbett D.S."/>
            <person name="Martin F."/>
        </authorList>
    </citation>
    <scope>NUCLEOTIDE SEQUENCE [LARGE SCALE GENOMIC DNA]</scope>
    <source>
        <strain evidence="3">Marx 270</strain>
    </source>
</reference>
<dbReference type="AlphaFoldDB" id="A0A0C3IX32"/>
<evidence type="ECO:0000256" key="1">
    <source>
        <dbReference type="SAM" id="MobiDB-lite"/>
    </source>
</evidence>
<gene>
    <name evidence="2" type="ORF">M404DRAFT_28670</name>
</gene>
<sequence>MEERIGQCVSPVDRHNNSQHSGVLDQDRHPSLVGGLNTDCSPEKESRSLLDVEIIVYLGAAALRPSLSGAISSVHRWRSIRAYLGGTGEQLQVLFDHLNSLYFPSLCHVCIDAYETYIDLLDHNVHYPDFLFPQWSPALERLEIYTERLGTLDDFPAYSTVTHLSVQYHRVPGPSSLSSSLAPQKSTYLELHQHDALPQTVFICHP</sequence>